<evidence type="ECO:0000313" key="1">
    <source>
        <dbReference type="EMBL" id="MCL7051969.1"/>
    </source>
</evidence>
<keyword evidence="2" id="KW-1185">Reference proteome</keyword>
<protein>
    <submittedName>
        <fullName evidence="1">Uncharacterized protein</fullName>
    </submittedName>
</protein>
<reference evidence="1" key="1">
    <citation type="submission" date="2022-03" db="EMBL/GenBank/DDBJ databases">
        <title>A functionally conserved STORR gene fusion in Papaver species that diverged 16.8 million years ago.</title>
        <authorList>
            <person name="Catania T."/>
        </authorList>
    </citation>
    <scope>NUCLEOTIDE SEQUENCE</scope>
    <source>
        <strain evidence="1">S-191538</strain>
    </source>
</reference>
<name>A0AA41W2H0_PAPNU</name>
<dbReference type="EMBL" id="JAJJMA010344556">
    <property type="protein sequence ID" value="MCL7051969.1"/>
    <property type="molecule type" value="Genomic_DNA"/>
</dbReference>
<proteinExistence type="predicted"/>
<gene>
    <name evidence="1" type="ORF">MKW94_006820</name>
</gene>
<evidence type="ECO:0000313" key="2">
    <source>
        <dbReference type="Proteomes" id="UP001177140"/>
    </source>
</evidence>
<accession>A0AA41W2H0</accession>
<dbReference type="AlphaFoldDB" id="A0AA41W2H0"/>
<organism evidence="1 2">
    <name type="scientific">Papaver nudicaule</name>
    <name type="common">Iceland poppy</name>
    <dbReference type="NCBI Taxonomy" id="74823"/>
    <lineage>
        <taxon>Eukaryota</taxon>
        <taxon>Viridiplantae</taxon>
        <taxon>Streptophyta</taxon>
        <taxon>Embryophyta</taxon>
        <taxon>Tracheophyta</taxon>
        <taxon>Spermatophyta</taxon>
        <taxon>Magnoliopsida</taxon>
        <taxon>Ranunculales</taxon>
        <taxon>Papaveraceae</taxon>
        <taxon>Papaveroideae</taxon>
        <taxon>Papaver</taxon>
    </lineage>
</organism>
<sequence>MCDYFTELADVACQNDDKCSYIKNLIGETIKEITENGSCIQEENVSPKEKEGIVIRNPNEANTKGRPCTVRIKPTVEVSQEIPTQQSLVSTKQVGMDNLSREQYHQLSNGVPQVHTGEHLANGVFMLDHLPQISPYRRATNVAPVYGTLQHWENGSYTPQYGRFQ</sequence>
<dbReference type="Proteomes" id="UP001177140">
    <property type="component" value="Unassembled WGS sequence"/>
</dbReference>
<comment type="caution">
    <text evidence="1">The sequence shown here is derived from an EMBL/GenBank/DDBJ whole genome shotgun (WGS) entry which is preliminary data.</text>
</comment>